<dbReference type="NCBIfam" id="TIGR00042">
    <property type="entry name" value="RdgB/HAM1 family non-canonical purine NTP pyrophosphatase"/>
    <property type="match status" value="1"/>
</dbReference>
<dbReference type="PANTHER" id="PTHR11067:SF9">
    <property type="entry name" value="INOSINE TRIPHOSPHATE PYROPHOSPHATASE"/>
    <property type="match status" value="1"/>
</dbReference>
<dbReference type="FunFam" id="3.90.950.10:FF:000001">
    <property type="entry name" value="dITP/XTP pyrophosphatase"/>
    <property type="match status" value="1"/>
</dbReference>
<dbReference type="HAMAP" id="MF_01405">
    <property type="entry name" value="Non_canon_purine_NTPase"/>
    <property type="match status" value="1"/>
</dbReference>
<keyword evidence="13" id="KW-1185">Reference proteome</keyword>
<dbReference type="GO" id="GO:0046872">
    <property type="term" value="F:metal ion binding"/>
    <property type="evidence" value="ECO:0007669"/>
    <property type="project" value="UniProtKB-KW"/>
</dbReference>
<feature type="binding site" evidence="10">
    <location>
        <position position="80"/>
    </location>
    <ligand>
        <name>substrate</name>
    </ligand>
</feature>
<evidence type="ECO:0000256" key="8">
    <source>
        <dbReference type="ARBA" id="ARBA00051875"/>
    </source>
</evidence>
<dbReference type="RefSeq" id="WP_203414005.1">
    <property type="nucleotide sequence ID" value="NZ_CP060244.1"/>
</dbReference>
<sequence>MLSSYQRLTRGETLVLASHNKGKLQEFNSLLSPYEITVVSAGSLNLAEPDETETTFAGNALLKAHHAAQATNLPALADDSGFCVAELDGQPGIYSARWAGPNKDFSFAMHRIHTLLKGKEKSRAWFSCVLCLYWPQGPAYSFEGQVNGTFVWPPRGDKGHGYDPVFQPEGYDKTFAEMPEAEKNALSHRFLAFAQLRKHSLPLL</sequence>
<dbReference type="InterPro" id="IPR002637">
    <property type="entry name" value="RdgB/HAM1"/>
</dbReference>
<comment type="catalytic activity">
    <reaction evidence="9 10">
        <text>XTP + H2O = XMP + diphosphate + H(+)</text>
        <dbReference type="Rhea" id="RHEA:28610"/>
        <dbReference type="ChEBI" id="CHEBI:15377"/>
        <dbReference type="ChEBI" id="CHEBI:15378"/>
        <dbReference type="ChEBI" id="CHEBI:33019"/>
        <dbReference type="ChEBI" id="CHEBI:57464"/>
        <dbReference type="ChEBI" id="CHEBI:61314"/>
        <dbReference type="EC" id="3.6.1.66"/>
    </reaction>
</comment>
<feature type="binding site" evidence="10">
    <location>
        <begin position="18"/>
        <end position="23"/>
    </location>
    <ligand>
        <name>substrate</name>
    </ligand>
</feature>
<feature type="binding site" evidence="10">
    <location>
        <position position="50"/>
    </location>
    <ligand>
        <name>Mg(2+)</name>
        <dbReference type="ChEBI" id="CHEBI:18420"/>
    </ligand>
</feature>
<evidence type="ECO:0000256" key="7">
    <source>
        <dbReference type="ARBA" id="ARBA00023080"/>
    </source>
</evidence>
<comment type="catalytic activity">
    <reaction evidence="8 10">
        <text>dITP + H2O = dIMP + diphosphate + H(+)</text>
        <dbReference type="Rhea" id="RHEA:28342"/>
        <dbReference type="ChEBI" id="CHEBI:15377"/>
        <dbReference type="ChEBI" id="CHEBI:15378"/>
        <dbReference type="ChEBI" id="CHEBI:33019"/>
        <dbReference type="ChEBI" id="CHEBI:61194"/>
        <dbReference type="ChEBI" id="CHEBI:61382"/>
        <dbReference type="EC" id="3.6.1.66"/>
    </reaction>
</comment>
<evidence type="ECO:0000256" key="4">
    <source>
        <dbReference type="ARBA" id="ARBA00022741"/>
    </source>
</evidence>
<comment type="catalytic activity">
    <reaction evidence="10">
        <text>ITP + H2O = IMP + diphosphate + H(+)</text>
        <dbReference type="Rhea" id="RHEA:29399"/>
        <dbReference type="ChEBI" id="CHEBI:15377"/>
        <dbReference type="ChEBI" id="CHEBI:15378"/>
        <dbReference type="ChEBI" id="CHEBI:33019"/>
        <dbReference type="ChEBI" id="CHEBI:58053"/>
        <dbReference type="ChEBI" id="CHEBI:61402"/>
        <dbReference type="EC" id="3.6.1.66"/>
    </reaction>
</comment>
<evidence type="ECO:0000256" key="6">
    <source>
        <dbReference type="ARBA" id="ARBA00022842"/>
    </source>
</evidence>
<dbReference type="GO" id="GO:0009146">
    <property type="term" value="P:purine nucleoside triphosphate catabolic process"/>
    <property type="evidence" value="ECO:0007669"/>
    <property type="project" value="UniProtKB-UniRule"/>
</dbReference>
<reference evidence="12 13" key="1">
    <citation type="submission" date="2020-08" db="EMBL/GenBank/DDBJ databases">
        <title>Complete genome sequence of Entomobacter blattae G55GP.</title>
        <authorList>
            <person name="Poehlein A."/>
            <person name="Guzman J."/>
            <person name="Daniel R."/>
            <person name="Vilcinskas A."/>
        </authorList>
    </citation>
    <scope>NUCLEOTIDE SEQUENCE [LARGE SCALE GENOMIC DNA]</scope>
    <source>
        <strain evidence="12 13">G55GP</strain>
    </source>
</reference>
<evidence type="ECO:0000256" key="9">
    <source>
        <dbReference type="ARBA" id="ARBA00052017"/>
    </source>
</evidence>
<dbReference type="InterPro" id="IPR020922">
    <property type="entry name" value="dITP/XTP_pyrophosphatase"/>
</dbReference>
<dbReference type="AlphaFoldDB" id="A0A7H1NP33"/>
<dbReference type="EMBL" id="CP060244">
    <property type="protein sequence ID" value="QNT77543.1"/>
    <property type="molecule type" value="Genomic_DNA"/>
</dbReference>
<feature type="binding site" evidence="10">
    <location>
        <begin position="188"/>
        <end position="189"/>
    </location>
    <ligand>
        <name>substrate</name>
    </ligand>
</feature>
<proteinExistence type="inferred from homology"/>
<dbReference type="PANTHER" id="PTHR11067">
    <property type="entry name" value="INOSINE TRIPHOSPHATE PYROPHOSPHATASE/HAM1 PROTEIN"/>
    <property type="match status" value="1"/>
</dbReference>
<dbReference type="Gene3D" id="3.90.950.10">
    <property type="match status" value="1"/>
</dbReference>
<feature type="binding site" evidence="10">
    <location>
        <position position="79"/>
    </location>
    <ligand>
        <name>Mg(2+)</name>
        <dbReference type="ChEBI" id="CHEBI:18420"/>
    </ligand>
</feature>
<organism evidence="12 13">
    <name type="scientific">Entomobacter blattae</name>
    <dbReference type="NCBI Taxonomy" id="2762277"/>
    <lineage>
        <taxon>Bacteria</taxon>
        <taxon>Pseudomonadati</taxon>
        <taxon>Pseudomonadota</taxon>
        <taxon>Alphaproteobacteria</taxon>
        <taxon>Acetobacterales</taxon>
        <taxon>Acetobacteraceae</taxon>
        <taxon>Entomobacter</taxon>
    </lineage>
</organism>
<gene>
    <name evidence="12" type="ORF">JGUZn3_02850</name>
</gene>
<evidence type="ECO:0000256" key="3">
    <source>
        <dbReference type="ARBA" id="ARBA00022723"/>
    </source>
</evidence>
<comment type="function">
    <text evidence="10">Pyrophosphatase that catalyzes the hydrolysis of nucleoside triphosphates to their monophosphate derivatives, with a high preference for the non-canonical purine nucleotides XTP (xanthosine triphosphate), dITP (deoxyinosine triphosphate) and ITP. Seems to function as a house-cleaning enzyme that removes non-canonical purine nucleotides from the nucleotide pool, thus preventing their incorporation into DNA/RNA and avoiding chromosomal lesions.</text>
</comment>
<dbReference type="Pfam" id="PF01725">
    <property type="entry name" value="Ham1p_like"/>
    <property type="match status" value="1"/>
</dbReference>
<name>A0A7H1NP33_9PROT</name>
<protein>
    <recommendedName>
        <fullName evidence="10">dITP/XTP pyrophosphatase</fullName>
        <ecNumber evidence="10">3.6.1.66</ecNumber>
    </recommendedName>
    <alternativeName>
        <fullName evidence="10">Non-canonical purine NTP pyrophosphatase</fullName>
    </alternativeName>
    <alternativeName>
        <fullName evidence="10">Non-standard purine NTP pyrophosphatase</fullName>
    </alternativeName>
    <alternativeName>
        <fullName evidence="10">Nucleoside-triphosphate diphosphatase</fullName>
    </alternativeName>
    <alternativeName>
        <fullName evidence="10">Nucleoside-triphosphate pyrophosphatase</fullName>
        <shortName evidence="10">NTPase</shortName>
    </alternativeName>
</protein>
<evidence type="ECO:0000313" key="13">
    <source>
        <dbReference type="Proteomes" id="UP000516349"/>
    </source>
</evidence>
<dbReference type="GO" id="GO:0036222">
    <property type="term" value="F:XTP diphosphatase activity"/>
    <property type="evidence" value="ECO:0007669"/>
    <property type="project" value="UniProtKB-UniRule"/>
</dbReference>
<keyword evidence="7 10" id="KW-0546">Nucleotide metabolism</keyword>
<evidence type="ECO:0000313" key="12">
    <source>
        <dbReference type="EMBL" id="QNT77543.1"/>
    </source>
</evidence>
<dbReference type="InterPro" id="IPR029001">
    <property type="entry name" value="ITPase-like_fam"/>
</dbReference>
<keyword evidence="5 10" id="KW-0378">Hydrolase</keyword>
<comment type="cofactor">
    <cofactor evidence="10">
        <name>Mg(2+)</name>
        <dbReference type="ChEBI" id="CHEBI:18420"/>
    </cofactor>
    <text evidence="10">Binds 1 Mg(2+) ion per subunit.</text>
</comment>
<dbReference type="GO" id="GO:0009117">
    <property type="term" value="P:nucleotide metabolic process"/>
    <property type="evidence" value="ECO:0007669"/>
    <property type="project" value="UniProtKB-KW"/>
</dbReference>
<feature type="binding site" evidence="10">
    <location>
        <position position="183"/>
    </location>
    <ligand>
        <name>substrate</name>
    </ligand>
</feature>
<dbReference type="Proteomes" id="UP000516349">
    <property type="component" value="Chromosome"/>
</dbReference>
<dbReference type="CDD" id="cd00515">
    <property type="entry name" value="HAM1"/>
    <property type="match status" value="1"/>
</dbReference>
<evidence type="ECO:0000256" key="10">
    <source>
        <dbReference type="HAMAP-Rule" id="MF_01405"/>
    </source>
</evidence>
<dbReference type="GO" id="GO:0036220">
    <property type="term" value="F:ITP diphosphatase activity"/>
    <property type="evidence" value="ECO:0007669"/>
    <property type="project" value="UniProtKB-UniRule"/>
</dbReference>
<comment type="similarity">
    <text evidence="1 10 11">Belongs to the HAM1 NTPase family.</text>
</comment>
<dbReference type="GO" id="GO:0005829">
    <property type="term" value="C:cytosol"/>
    <property type="evidence" value="ECO:0007669"/>
    <property type="project" value="TreeGrafter"/>
</dbReference>
<accession>A0A7H1NP33</accession>
<dbReference type="KEGG" id="ebla:JGUZn3_02850"/>
<dbReference type="GO" id="GO:0035870">
    <property type="term" value="F:dITP diphosphatase activity"/>
    <property type="evidence" value="ECO:0007669"/>
    <property type="project" value="UniProtKB-UniRule"/>
</dbReference>
<feature type="active site" description="Proton acceptor" evidence="10">
    <location>
        <position position="79"/>
    </location>
</feature>
<keyword evidence="6 10" id="KW-0460">Magnesium</keyword>
<keyword evidence="3 10" id="KW-0479">Metal-binding</keyword>
<dbReference type="SUPFAM" id="SSF52972">
    <property type="entry name" value="ITPase-like"/>
    <property type="match status" value="1"/>
</dbReference>
<evidence type="ECO:0000256" key="5">
    <source>
        <dbReference type="ARBA" id="ARBA00022801"/>
    </source>
</evidence>
<keyword evidence="4 10" id="KW-0547">Nucleotide-binding</keyword>
<evidence type="ECO:0000256" key="2">
    <source>
        <dbReference type="ARBA" id="ARBA00011738"/>
    </source>
</evidence>
<feature type="binding site" evidence="10">
    <location>
        <begin position="160"/>
        <end position="163"/>
    </location>
    <ligand>
        <name>substrate</name>
    </ligand>
</feature>
<evidence type="ECO:0000256" key="11">
    <source>
        <dbReference type="RuleBase" id="RU003781"/>
    </source>
</evidence>
<comment type="subunit">
    <text evidence="2 10">Homodimer.</text>
</comment>
<dbReference type="GO" id="GO:0000166">
    <property type="term" value="F:nucleotide binding"/>
    <property type="evidence" value="ECO:0007669"/>
    <property type="project" value="UniProtKB-KW"/>
</dbReference>
<dbReference type="EC" id="3.6.1.66" evidence="10"/>
<evidence type="ECO:0000256" key="1">
    <source>
        <dbReference type="ARBA" id="ARBA00008023"/>
    </source>
</evidence>
<dbReference type="GO" id="GO:0017111">
    <property type="term" value="F:ribonucleoside triphosphate phosphatase activity"/>
    <property type="evidence" value="ECO:0007669"/>
    <property type="project" value="InterPro"/>
</dbReference>